<dbReference type="Proteomes" id="UP000179934">
    <property type="component" value="Unassembled WGS sequence"/>
</dbReference>
<dbReference type="SMART" id="SM00052">
    <property type="entry name" value="EAL"/>
    <property type="match status" value="1"/>
</dbReference>
<proteinExistence type="predicted"/>
<dbReference type="STRING" id="646.BJD16_04800"/>
<comment type="caution">
    <text evidence="2">The sequence shown here is derived from an EMBL/GenBank/DDBJ whole genome shotgun (WGS) entry which is preliminary data.</text>
</comment>
<dbReference type="GeneID" id="58922080"/>
<dbReference type="Pfam" id="PF00563">
    <property type="entry name" value="EAL"/>
    <property type="match status" value="1"/>
</dbReference>
<dbReference type="PANTHER" id="PTHR33121">
    <property type="entry name" value="CYCLIC DI-GMP PHOSPHODIESTERASE PDEF"/>
    <property type="match status" value="1"/>
</dbReference>
<protein>
    <recommendedName>
        <fullName evidence="1">EAL domain-containing protein</fullName>
    </recommendedName>
</protein>
<gene>
    <name evidence="2" type="ORF">BJD16_04800</name>
</gene>
<evidence type="ECO:0000313" key="3">
    <source>
        <dbReference type="Proteomes" id="UP000179934"/>
    </source>
</evidence>
<dbReference type="InterPro" id="IPR050706">
    <property type="entry name" value="Cyclic-di-GMP_PDE-like"/>
</dbReference>
<dbReference type="PANTHER" id="PTHR33121:SF70">
    <property type="entry name" value="SIGNALING PROTEIN YKOW"/>
    <property type="match status" value="1"/>
</dbReference>
<dbReference type="GO" id="GO:0071111">
    <property type="term" value="F:cyclic-guanylate-specific phosphodiesterase activity"/>
    <property type="evidence" value="ECO:0007669"/>
    <property type="project" value="InterPro"/>
</dbReference>
<dbReference type="RefSeq" id="WP_042020324.1">
    <property type="nucleotide sequence ID" value="NZ_CDBW01000016.1"/>
</dbReference>
<dbReference type="EMBL" id="MKFU01000023">
    <property type="protein sequence ID" value="OHY91266.1"/>
    <property type="molecule type" value="Genomic_DNA"/>
</dbReference>
<evidence type="ECO:0000259" key="1">
    <source>
        <dbReference type="PROSITE" id="PS50883"/>
    </source>
</evidence>
<dbReference type="InterPro" id="IPR035919">
    <property type="entry name" value="EAL_sf"/>
</dbReference>
<dbReference type="PROSITE" id="PS50883">
    <property type="entry name" value="EAL"/>
    <property type="match status" value="1"/>
</dbReference>
<dbReference type="OrthoDB" id="6623526at2"/>
<sequence>MSYIVKDRLFNLRLEPIVYLRDGCTVGFEALSRLAERSHHGSFDYARFFSDLSVDESINIIERQLEIYQKWSAQHPEIYDEKSLFINVSPLVLEDRDACNCFIPFLRYFNIAIEVDNHISMMSERAKKNIAVLKSYGMQIWVDDFDGCGNINDSFWNGVKIDRWAFQDNFKLASSGNRGSNYSDVMHVGPLVIEGIENEDHLEYALSIGARYGQGYLWAAH</sequence>
<accession>A0A1S2CRR3</accession>
<name>A0A1S2CRR3_AERSO</name>
<dbReference type="Gene3D" id="3.20.20.450">
    <property type="entry name" value="EAL domain"/>
    <property type="match status" value="1"/>
</dbReference>
<dbReference type="CDD" id="cd01948">
    <property type="entry name" value="EAL"/>
    <property type="match status" value="1"/>
</dbReference>
<evidence type="ECO:0000313" key="2">
    <source>
        <dbReference type="EMBL" id="OHY91266.1"/>
    </source>
</evidence>
<feature type="domain" description="EAL" evidence="1">
    <location>
        <begin position="1"/>
        <end position="221"/>
    </location>
</feature>
<dbReference type="SUPFAM" id="SSF141868">
    <property type="entry name" value="EAL domain-like"/>
    <property type="match status" value="1"/>
</dbReference>
<organism evidence="2 3">
    <name type="scientific">Aeromonas sobria</name>
    <dbReference type="NCBI Taxonomy" id="646"/>
    <lineage>
        <taxon>Bacteria</taxon>
        <taxon>Pseudomonadati</taxon>
        <taxon>Pseudomonadota</taxon>
        <taxon>Gammaproteobacteria</taxon>
        <taxon>Aeromonadales</taxon>
        <taxon>Aeromonadaceae</taxon>
        <taxon>Aeromonas</taxon>
    </lineage>
</organism>
<reference evidence="2 3" key="1">
    <citation type="submission" date="2016-09" db="EMBL/GenBank/DDBJ databases">
        <title>Draft Genome Sequence of Aeromonas sobria Strain 08005, Isolated from Sick Rana catesbeiana.</title>
        <authorList>
            <person name="Yang Q."/>
        </authorList>
    </citation>
    <scope>NUCLEOTIDE SEQUENCE [LARGE SCALE GENOMIC DNA]</scope>
    <source>
        <strain evidence="2 3">08005</strain>
    </source>
</reference>
<dbReference type="AlphaFoldDB" id="A0A1S2CRR3"/>
<dbReference type="InterPro" id="IPR001633">
    <property type="entry name" value="EAL_dom"/>
</dbReference>